<protein>
    <recommendedName>
        <fullName evidence="3">Fungal N-terminal domain-containing protein</fullName>
    </recommendedName>
</protein>
<evidence type="ECO:0000313" key="1">
    <source>
        <dbReference type="EMBL" id="KAF6237253.1"/>
    </source>
</evidence>
<gene>
    <name evidence="1" type="ORF">HO173_004721</name>
</gene>
<organism evidence="1 2">
    <name type="scientific">Letharia columbiana</name>
    <dbReference type="NCBI Taxonomy" id="112416"/>
    <lineage>
        <taxon>Eukaryota</taxon>
        <taxon>Fungi</taxon>
        <taxon>Dikarya</taxon>
        <taxon>Ascomycota</taxon>
        <taxon>Pezizomycotina</taxon>
        <taxon>Lecanoromycetes</taxon>
        <taxon>OSLEUM clade</taxon>
        <taxon>Lecanoromycetidae</taxon>
        <taxon>Lecanorales</taxon>
        <taxon>Lecanorineae</taxon>
        <taxon>Parmeliaceae</taxon>
        <taxon>Letharia</taxon>
    </lineage>
</organism>
<dbReference type="Proteomes" id="UP000578531">
    <property type="component" value="Unassembled WGS sequence"/>
</dbReference>
<evidence type="ECO:0008006" key="3">
    <source>
        <dbReference type="Google" id="ProtNLM"/>
    </source>
</evidence>
<reference evidence="1 2" key="1">
    <citation type="journal article" date="2020" name="Genomics">
        <title>Complete, high-quality genomes from long-read metagenomic sequencing of two wolf lichen thalli reveals enigmatic genome architecture.</title>
        <authorList>
            <person name="McKenzie S.K."/>
            <person name="Walston R.F."/>
            <person name="Allen J.L."/>
        </authorList>
    </citation>
    <scope>NUCLEOTIDE SEQUENCE [LARGE SCALE GENOMIC DNA]</scope>
    <source>
        <strain evidence="1">WasteWater2</strain>
    </source>
</reference>
<comment type="caution">
    <text evidence="1">The sequence shown here is derived from an EMBL/GenBank/DDBJ whole genome shotgun (WGS) entry which is preliminary data.</text>
</comment>
<keyword evidence="2" id="KW-1185">Reference proteome</keyword>
<dbReference type="RefSeq" id="XP_037166581.1">
    <property type="nucleotide sequence ID" value="XM_037306643.1"/>
</dbReference>
<sequence>MILSRVYNTSQYLHGMADPPSANASAASIAGLADVSCRLAGLVYNSSQAFKEAPRSIKSLSEELEQLHSLLQEKESSTLKDAAKRIKRVMELQEIDTHCQAVDGMGQRIVVAISVVGRREEQRVLQTQVTGARDVLQASLTEIRGLVSTELSIVRNGIEQFASKVTLGQDEIQTSSRSGGLRTIRNEVQVVSLLTRRAQRQSSQHQRRFNQGINQLESTLSQLSSLPMEPHINHSESALAQHPRLDSLTLSLVLMRSSLCSAVSQLHSAVPAKGSEEAVKFLLDEFGRWVAFGHDALAFRNRQSLENSDGDNGRLPGLKTRTSALRNYSLDDDIFLTDNVTPKKHWRTLSHFNCSIIDSDSDSESCCLGIFEEEETDDEEVVMIEDGETVSKEENHYMKTALQSKTSGATESQPILETDVPPASLGLHDNDVIALGQHHIWM</sequence>
<name>A0A8H6L697_9LECA</name>
<dbReference type="GeneID" id="59286385"/>
<evidence type="ECO:0000313" key="2">
    <source>
        <dbReference type="Proteomes" id="UP000578531"/>
    </source>
</evidence>
<dbReference type="AlphaFoldDB" id="A0A8H6L697"/>
<dbReference type="OrthoDB" id="5428164at2759"/>
<proteinExistence type="predicted"/>
<dbReference type="EMBL" id="JACCJC010000015">
    <property type="protein sequence ID" value="KAF6237253.1"/>
    <property type="molecule type" value="Genomic_DNA"/>
</dbReference>
<accession>A0A8H6L697</accession>